<keyword evidence="2" id="KW-1185">Reference proteome</keyword>
<dbReference type="RefSeq" id="WP_172171442.1">
    <property type="nucleotide sequence ID" value="NZ_WOEZ01000179.1"/>
</dbReference>
<proteinExistence type="predicted"/>
<accession>A0A972NS12</accession>
<gene>
    <name evidence="1" type="ORF">GNZ13_30190</name>
</gene>
<sequence length="187" mass="20354">MWFRPLVLTRLKAEGISTLGELVAFYNRRGGSWWRSVPRIGAGWAQHIVARLRQHDEAIGVDDDGLADPLVASEVVLVDEARGTLAPLERMAIGSALSGAAVANRCAAFAFIKARNDLEAVHAYITAYREQPKTSLLTQKSRSAFSSGRAPFGVSRCVHCRPTTVKRRIPSSCPPGLSLAHVHWPTG</sequence>
<dbReference type="EMBL" id="WOEZ01000179">
    <property type="protein sequence ID" value="NPT58713.1"/>
    <property type="molecule type" value="Genomic_DNA"/>
</dbReference>
<evidence type="ECO:0000313" key="1">
    <source>
        <dbReference type="EMBL" id="NPT58713.1"/>
    </source>
</evidence>
<dbReference type="Pfam" id="PF12482">
    <property type="entry name" value="DUF3701"/>
    <property type="match status" value="1"/>
</dbReference>
<name>A0A972NS12_9BURK</name>
<reference evidence="1 2" key="1">
    <citation type="submission" date="2019-11" db="EMBL/GenBank/DDBJ databases">
        <title>Metabolism of dissolved organic matter in forest soils.</title>
        <authorList>
            <person name="Cyle K.T."/>
            <person name="Wilhelm R.C."/>
            <person name="Martinez C.E."/>
        </authorList>
    </citation>
    <scope>NUCLEOTIDE SEQUENCE [LARGE SCALE GENOMIC DNA]</scope>
    <source>
        <strain evidence="1 2">5N</strain>
    </source>
</reference>
<protein>
    <submittedName>
        <fullName evidence="1">Uncharacterized protein</fullName>
    </submittedName>
</protein>
<evidence type="ECO:0000313" key="2">
    <source>
        <dbReference type="Proteomes" id="UP000655523"/>
    </source>
</evidence>
<dbReference type="InterPro" id="IPR022169">
    <property type="entry name" value="DUF3701"/>
</dbReference>
<dbReference type="Proteomes" id="UP000655523">
    <property type="component" value="Unassembled WGS sequence"/>
</dbReference>
<comment type="caution">
    <text evidence="1">The sequence shown here is derived from an EMBL/GenBank/DDBJ whole genome shotgun (WGS) entry which is preliminary data.</text>
</comment>
<dbReference type="AlphaFoldDB" id="A0A972NS12"/>
<organism evidence="1 2">
    <name type="scientific">Paraburkholderia elongata</name>
    <dbReference type="NCBI Taxonomy" id="2675747"/>
    <lineage>
        <taxon>Bacteria</taxon>
        <taxon>Pseudomonadati</taxon>
        <taxon>Pseudomonadota</taxon>
        <taxon>Betaproteobacteria</taxon>
        <taxon>Burkholderiales</taxon>
        <taxon>Burkholderiaceae</taxon>
        <taxon>Paraburkholderia</taxon>
    </lineage>
</organism>